<dbReference type="Proteomes" id="UP001341840">
    <property type="component" value="Unassembled WGS sequence"/>
</dbReference>
<feature type="domain" description="Late embryogenesis abundant protein LEA-2 subgroup" evidence="7">
    <location>
        <begin position="121"/>
        <end position="208"/>
    </location>
</feature>
<evidence type="ECO:0000256" key="6">
    <source>
        <dbReference type="SAM" id="Phobius"/>
    </source>
</evidence>
<dbReference type="EMBL" id="JASCZI010030221">
    <property type="protein sequence ID" value="MED6118816.1"/>
    <property type="molecule type" value="Genomic_DNA"/>
</dbReference>
<evidence type="ECO:0000256" key="2">
    <source>
        <dbReference type="ARBA" id="ARBA00022692"/>
    </source>
</evidence>
<dbReference type="SUPFAM" id="SSF117070">
    <property type="entry name" value="LEA14-like"/>
    <property type="match status" value="1"/>
</dbReference>
<dbReference type="PANTHER" id="PTHR31234">
    <property type="entry name" value="LATE EMBRYOGENESIS ABUNDANT (LEA) HYDROXYPROLINE-RICH GLYCOPROTEIN FAMILY"/>
    <property type="match status" value="1"/>
</dbReference>
<name>A0ABU6R344_9FABA</name>
<proteinExistence type="predicted"/>
<dbReference type="InterPro" id="IPR044839">
    <property type="entry name" value="NDR1-like"/>
</dbReference>
<evidence type="ECO:0000256" key="3">
    <source>
        <dbReference type="ARBA" id="ARBA00022989"/>
    </source>
</evidence>
<evidence type="ECO:0000313" key="9">
    <source>
        <dbReference type="Proteomes" id="UP001341840"/>
    </source>
</evidence>
<dbReference type="PANTHER" id="PTHR31234:SF8">
    <property type="entry name" value="EXPRESSED PROTEIN"/>
    <property type="match status" value="1"/>
</dbReference>
<accession>A0ABU6R344</accession>
<evidence type="ECO:0000256" key="4">
    <source>
        <dbReference type="ARBA" id="ARBA00023136"/>
    </source>
</evidence>
<feature type="compositionally biased region" description="Pro residues" evidence="5">
    <location>
        <begin position="19"/>
        <end position="30"/>
    </location>
</feature>
<reference evidence="8 9" key="1">
    <citation type="journal article" date="2023" name="Plants (Basel)">
        <title>Bridging the Gap: Combining Genomics and Transcriptomics Approaches to Understand Stylosanthes scabra, an Orphan Legume from the Brazilian Caatinga.</title>
        <authorList>
            <person name="Ferreira-Neto J.R.C."/>
            <person name="da Silva M.D."/>
            <person name="Binneck E."/>
            <person name="de Melo N.F."/>
            <person name="da Silva R.H."/>
            <person name="de Melo A.L.T.M."/>
            <person name="Pandolfi V."/>
            <person name="Bustamante F.O."/>
            <person name="Brasileiro-Vidal A.C."/>
            <person name="Benko-Iseppon A.M."/>
        </authorList>
    </citation>
    <scope>NUCLEOTIDE SEQUENCE [LARGE SCALE GENOMIC DNA]</scope>
    <source>
        <tissue evidence="8">Leaves</tissue>
    </source>
</reference>
<gene>
    <name evidence="8" type="ORF">PIB30_006312</name>
</gene>
<dbReference type="Pfam" id="PF03168">
    <property type="entry name" value="LEA_2"/>
    <property type="match status" value="1"/>
</dbReference>
<feature type="region of interest" description="Disordered" evidence="5">
    <location>
        <begin position="1"/>
        <end position="43"/>
    </location>
</feature>
<evidence type="ECO:0000256" key="1">
    <source>
        <dbReference type="ARBA" id="ARBA00004167"/>
    </source>
</evidence>
<sequence>MNRGNPPFHPNGDYQVSRLPPPPPLPPPPHSYQNRHRYAPPPRHASKSSSWKGCCCCMFMLVSLLSLILLVILLAWVISIKPKKPQVDLIQVEVQYVSIASNDPTTAATSATLSLAIRLLFAVVNRNRVGIRYGDSRFTIMYRGIPLARVVVPGFYQDPHCVKDFVTAVAVDRLDLLQADAAELISDAVINDRVEFRVLGNVAAKIRILRLFDSPRVQVSVDCVIVISPRKQSLSYKQCGIDALNV</sequence>
<protein>
    <recommendedName>
        <fullName evidence="7">Late embryogenesis abundant protein LEA-2 subgroup domain-containing protein</fullName>
    </recommendedName>
</protein>
<comment type="subcellular location">
    <subcellularLocation>
        <location evidence="1">Membrane</location>
        <topology evidence="1">Single-pass membrane protein</topology>
    </subcellularLocation>
</comment>
<evidence type="ECO:0000256" key="5">
    <source>
        <dbReference type="SAM" id="MobiDB-lite"/>
    </source>
</evidence>
<dbReference type="InterPro" id="IPR004864">
    <property type="entry name" value="LEA_2"/>
</dbReference>
<feature type="transmembrane region" description="Helical" evidence="6">
    <location>
        <begin position="53"/>
        <end position="78"/>
    </location>
</feature>
<keyword evidence="3 6" id="KW-1133">Transmembrane helix</keyword>
<keyword evidence="2 6" id="KW-0812">Transmembrane</keyword>
<evidence type="ECO:0000313" key="8">
    <source>
        <dbReference type="EMBL" id="MED6118816.1"/>
    </source>
</evidence>
<keyword evidence="4 6" id="KW-0472">Membrane</keyword>
<organism evidence="8 9">
    <name type="scientific">Stylosanthes scabra</name>
    <dbReference type="NCBI Taxonomy" id="79078"/>
    <lineage>
        <taxon>Eukaryota</taxon>
        <taxon>Viridiplantae</taxon>
        <taxon>Streptophyta</taxon>
        <taxon>Embryophyta</taxon>
        <taxon>Tracheophyta</taxon>
        <taxon>Spermatophyta</taxon>
        <taxon>Magnoliopsida</taxon>
        <taxon>eudicotyledons</taxon>
        <taxon>Gunneridae</taxon>
        <taxon>Pentapetalae</taxon>
        <taxon>rosids</taxon>
        <taxon>fabids</taxon>
        <taxon>Fabales</taxon>
        <taxon>Fabaceae</taxon>
        <taxon>Papilionoideae</taxon>
        <taxon>50 kb inversion clade</taxon>
        <taxon>dalbergioids sensu lato</taxon>
        <taxon>Dalbergieae</taxon>
        <taxon>Pterocarpus clade</taxon>
        <taxon>Stylosanthes</taxon>
    </lineage>
</organism>
<evidence type="ECO:0000259" key="7">
    <source>
        <dbReference type="Pfam" id="PF03168"/>
    </source>
</evidence>
<comment type="caution">
    <text evidence="8">The sequence shown here is derived from an EMBL/GenBank/DDBJ whole genome shotgun (WGS) entry which is preliminary data.</text>
</comment>
<keyword evidence="9" id="KW-1185">Reference proteome</keyword>